<gene>
    <name evidence="2" type="ORF">IHV25_04705</name>
</gene>
<dbReference type="SMART" id="SM00989">
    <property type="entry name" value="V4R"/>
    <property type="match status" value="1"/>
</dbReference>
<dbReference type="RefSeq" id="WP_192533944.1">
    <property type="nucleotide sequence ID" value="NZ_JACZHT010000002.1"/>
</dbReference>
<dbReference type="Gene3D" id="3.30.1380.20">
    <property type="entry name" value="Trafficking protein particle complex subunit 3"/>
    <property type="match status" value="1"/>
</dbReference>
<evidence type="ECO:0000259" key="1">
    <source>
        <dbReference type="SMART" id="SM00989"/>
    </source>
</evidence>
<evidence type="ECO:0000313" key="3">
    <source>
        <dbReference type="Proteomes" id="UP000631034"/>
    </source>
</evidence>
<dbReference type="AlphaFoldDB" id="A0A8J7CW05"/>
<sequence>MSAPRKYAFSWEHSIGNLEMARKQLGPTTRIEIYRLFQFTMRDIIEQRYGTDASDDILRSAGSLAGEEFYRHYCSDAADLNDLVRKLQGLFKEMGIGILRLEKTDETNLRFTLTVDEDLDCSGLPDTSEVICVYDEGFIQGILRGHHGTDFVVREVDCWCTGDRTCRFTADPVAS</sequence>
<dbReference type="InterPro" id="IPR024096">
    <property type="entry name" value="NO_sig/Golgi_transp_ligand-bd"/>
</dbReference>
<evidence type="ECO:0000313" key="2">
    <source>
        <dbReference type="EMBL" id="MBE1236946.1"/>
    </source>
</evidence>
<keyword evidence="3" id="KW-1185">Reference proteome</keyword>
<dbReference type="PANTHER" id="PTHR35090">
    <property type="entry name" value="DNA-DIRECTED RNA POLYMERASE SUBUNIT I"/>
    <property type="match status" value="1"/>
</dbReference>
<protein>
    <submittedName>
        <fullName evidence="2">4-vinyl reductase</fullName>
    </submittedName>
</protein>
<comment type="caution">
    <text evidence="2">The sequence shown here is derived from an EMBL/GenBank/DDBJ whole genome shotgun (WGS) entry which is preliminary data.</text>
</comment>
<accession>A0A8J7CW05</accession>
<dbReference type="EMBL" id="JACZHT010000002">
    <property type="protein sequence ID" value="MBE1236946.1"/>
    <property type="molecule type" value="Genomic_DNA"/>
</dbReference>
<reference evidence="2" key="1">
    <citation type="submission" date="2020-10" db="EMBL/GenBank/DDBJ databases">
        <title>Genome sequence of the unusual species of purple photosynthetic bacteria, Phaeovibrio sulfidiphilus DSM 23193, type strain.</title>
        <authorList>
            <person name="Kyndt J.A."/>
            <person name="Meyer T.E."/>
        </authorList>
    </citation>
    <scope>NUCLEOTIDE SEQUENCE</scope>
    <source>
        <strain evidence="2">DSM 23193</strain>
    </source>
</reference>
<organism evidence="2 3">
    <name type="scientific">Phaeovibrio sulfidiphilus</name>
    <dbReference type="NCBI Taxonomy" id="1220600"/>
    <lineage>
        <taxon>Bacteria</taxon>
        <taxon>Pseudomonadati</taxon>
        <taxon>Pseudomonadota</taxon>
        <taxon>Alphaproteobacteria</taxon>
        <taxon>Rhodospirillales</taxon>
        <taxon>Rhodospirillaceae</taxon>
        <taxon>Phaeovibrio</taxon>
    </lineage>
</organism>
<name>A0A8J7CW05_9PROT</name>
<dbReference type="InterPro" id="IPR004096">
    <property type="entry name" value="V4R"/>
</dbReference>
<dbReference type="Proteomes" id="UP000631034">
    <property type="component" value="Unassembled WGS sequence"/>
</dbReference>
<feature type="domain" description="4-vinyl reductase 4VR" evidence="1">
    <location>
        <begin position="110"/>
        <end position="172"/>
    </location>
</feature>
<proteinExistence type="predicted"/>
<dbReference type="PANTHER" id="PTHR35090:SF2">
    <property type="entry name" value="ARSR FAMILY TRANSCRIPTIONAL REGULATOR"/>
    <property type="match status" value="1"/>
</dbReference>
<dbReference type="Pfam" id="PF02830">
    <property type="entry name" value="V4R"/>
    <property type="match status" value="1"/>
</dbReference>
<dbReference type="SUPFAM" id="SSF111126">
    <property type="entry name" value="Ligand-binding domain in the NO signalling and Golgi transport"/>
    <property type="match status" value="1"/>
</dbReference>